<comment type="caution">
    <text evidence="2">The sequence shown here is derived from an EMBL/GenBank/DDBJ whole genome shotgun (WGS) entry which is preliminary data.</text>
</comment>
<dbReference type="SUPFAM" id="SSF53795">
    <property type="entry name" value="PEP carboxykinase-like"/>
    <property type="match status" value="1"/>
</dbReference>
<evidence type="ECO:0000313" key="3">
    <source>
        <dbReference type="Proteomes" id="UP001500013"/>
    </source>
</evidence>
<sequence>MSRRSRSCGLTVEVEAGSGSWRHVVDRALGEGPQPSAATWGSRAPGVAPDVIVRVDPSCEPFPVSGLATLTRGAWADGRRVVLTDACGSGLDLLVEPSGERLTVTARPRPGMSHRALRLAAPGRTELLWRAALMQYPALWWAGVRGAVPLHVSAARVGDEGVVIAGPGGVGKSTLLGSLTSEGGAPVSDNLCTYEGDRLHALPEPRRVDAGRAGRLRPTMPHGRVERPWEGREPSVRPSLLLVLRRGTAERPTVRPVSPETASRALVTGTYAAGELRRYWAFAATLALGTGLGPAHPAVVGEAERLARCVPCVEVVLPAHPGTSLAEIVDLARRIERPPLAEALPETVEPFPHGSHPTAGAPMTGVPR</sequence>
<evidence type="ECO:0008006" key="4">
    <source>
        <dbReference type="Google" id="ProtNLM"/>
    </source>
</evidence>
<dbReference type="EMBL" id="BAAAPU010000007">
    <property type="protein sequence ID" value="GAA1982333.1"/>
    <property type="molecule type" value="Genomic_DNA"/>
</dbReference>
<proteinExistence type="predicted"/>
<evidence type="ECO:0000313" key="2">
    <source>
        <dbReference type="EMBL" id="GAA1982333.1"/>
    </source>
</evidence>
<dbReference type="Gene3D" id="3.40.50.300">
    <property type="entry name" value="P-loop containing nucleotide triphosphate hydrolases"/>
    <property type="match status" value="1"/>
</dbReference>
<evidence type="ECO:0000256" key="1">
    <source>
        <dbReference type="SAM" id="MobiDB-lite"/>
    </source>
</evidence>
<name>A0ABN2S906_9MICO</name>
<keyword evidence="3" id="KW-1185">Reference proteome</keyword>
<protein>
    <recommendedName>
        <fullName evidence="4">Hpr(Ser) kinase/phosphatase</fullName>
    </recommendedName>
</protein>
<gene>
    <name evidence="2" type="ORF">GCM10009817_24510</name>
</gene>
<feature type="region of interest" description="Disordered" evidence="1">
    <location>
        <begin position="346"/>
        <end position="368"/>
    </location>
</feature>
<reference evidence="2 3" key="1">
    <citation type="journal article" date="2019" name="Int. J. Syst. Evol. Microbiol.">
        <title>The Global Catalogue of Microorganisms (GCM) 10K type strain sequencing project: providing services to taxonomists for standard genome sequencing and annotation.</title>
        <authorList>
            <consortium name="The Broad Institute Genomics Platform"/>
            <consortium name="The Broad Institute Genome Sequencing Center for Infectious Disease"/>
            <person name="Wu L."/>
            <person name="Ma J."/>
        </authorList>
    </citation>
    <scope>NUCLEOTIDE SEQUENCE [LARGE SCALE GENOMIC DNA]</scope>
    <source>
        <strain evidence="2 3">JCM 15628</strain>
    </source>
</reference>
<organism evidence="2 3">
    <name type="scientific">Terrabacter lapilli</name>
    <dbReference type="NCBI Taxonomy" id="436231"/>
    <lineage>
        <taxon>Bacteria</taxon>
        <taxon>Bacillati</taxon>
        <taxon>Actinomycetota</taxon>
        <taxon>Actinomycetes</taxon>
        <taxon>Micrococcales</taxon>
        <taxon>Intrasporangiaceae</taxon>
        <taxon>Terrabacter</taxon>
    </lineage>
</organism>
<dbReference type="RefSeq" id="WP_344062611.1">
    <property type="nucleotide sequence ID" value="NZ_BAAAPU010000007.1"/>
</dbReference>
<dbReference type="Proteomes" id="UP001500013">
    <property type="component" value="Unassembled WGS sequence"/>
</dbReference>
<accession>A0ABN2S906</accession>
<dbReference type="InterPro" id="IPR027417">
    <property type="entry name" value="P-loop_NTPase"/>
</dbReference>